<protein>
    <recommendedName>
        <fullName evidence="6">NADP-dependent oxidoreductase domain-containing protein</fullName>
    </recommendedName>
</protein>
<organism evidence="7 8">
    <name type="scientific">Chrysodeixis includens</name>
    <name type="common">Soybean looper</name>
    <name type="synonym">Pseudoplusia includens</name>
    <dbReference type="NCBI Taxonomy" id="689277"/>
    <lineage>
        <taxon>Eukaryota</taxon>
        <taxon>Metazoa</taxon>
        <taxon>Ecdysozoa</taxon>
        <taxon>Arthropoda</taxon>
        <taxon>Hexapoda</taxon>
        <taxon>Insecta</taxon>
        <taxon>Pterygota</taxon>
        <taxon>Neoptera</taxon>
        <taxon>Endopterygota</taxon>
        <taxon>Lepidoptera</taxon>
        <taxon>Glossata</taxon>
        <taxon>Ditrysia</taxon>
        <taxon>Noctuoidea</taxon>
        <taxon>Noctuidae</taxon>
        <taxon>Plusiinae</taxon>
        <taxon>Chrysodeixis</taxon>
    </lineage>
</organism>
<evidence type="ECO:0000256" key="5">
    <source>
        <dbReference type="SAM" id="SignalP"/>
    </source>
</evidence>
<dbReference type="FunFam" id="3.20.20.100:FF:000002">
    <property type="entry name" value="2,5-diketo-D-gluconic acid reductase A"/>
    <property type="match status" value="1"/>
</dbReference>
<dbReference type="PRINTS" id="PR00069">
    <property type="entry name" value="ALDKETRDTASE"/>
</dbReference>
<reference evidence="7" key="1">
    <citation type="submission" date="2021-12" db="EMBL/GenBank/DDBJ databases">
        <authorList>
            <person name="King R."/>
        </authorList>
    </citation>
    <scope>NUCLEOTIDE SEQUENCE</scope>
</reference>
<accession>A0A9N8L0Y0</accession>
<dbReference type="Pfam" id="PF00248">
    <property type="entry name" value="Aldo_ket_red"/>
    <property type="match status" value="1"/>
</dbReference>
<dbReference type="InterPro" id="IPR018170">
    <property type="entry name" value="Aldo/ket_reductase_CS"/>
</dbReference>
<dbReference type="InterPro" id="IPR020471">
    <property type="entry name" value="AKR"/>
</dbReference>
<feature type="site" description="Lowers pKa of active site Tyr" evidence="4">
    <location>
        <position position="126"/>
    </location>
</feature>
<evidence type="ECO:0000313" key="8">
    <source>
        <dbReference type="Proteomes" id="UP001154114"/>
    </source>
</evidence>
<dbReference type="OrthoDB" id="416253at2759"/>
<dbReference type="CDD" id="cd19116">
    <property type="entry name" value="AKR_AKR2E1-5"/>
    <property type="match status" value="1"/>
</dbReference>
<sequence length="351" mass="40278">MDRFSIILGLFCCFTLTASLRIVKPPTKKLNDGREIPAIALGTWLGNNTREKNISKTCKITSHFSQHGRVEPGQDEVEHAVTWAINAGYRHIDTAYVYQIEDQVGRAVNKKIAEGIKREELFITTKLWNDAHAKDTVVPALRRSLASLGLDYVDLYLIHWPVAQFSNGTYDTADYLETWRGMIEAKKLGLARSIGVSNFNEKQIDRLLENKLEIPAVLQVEINFNLQQPSLLAYCKQKNIVVMGYTPFGSLFYHKARPGSPPPRIDDPALVEIAAKYRKTVPQIALRYLVELGVIPIPKSLTKSRIEQNIDIFDFYLELEEQNKLKDFDKNYRTIKQEKWLDSPYYPFERN</sequence>
<dbReference type="EMBL" id="LR824032">
    <property type="protein sequence ID" value="CAD0206781.1"/>
    <property type="molecule type" value="Genomic_DNA"/>
</dbReference>
<evidence type="ECO:0000256" key="2">
    <source>
        <dbReference type="PIRSR" id="PIRSR000097-1"/>
    </source>
</evidence>
<gene>
    <name evidence="7" type="ORF">CINC_LOCUS9071</name>
</gene>
<evidence type="ECO:0000259" key="6">
    <source>
        <dbReference type="Pfam" id="PF00248"/>
    </source>
</evidence>
<keyword evidence="5" id="KW-0732">Signal</keyword>
<dbReference type="PANTHER" id="PTHR11732">
    <property type="entry name" value="ALDO/KETO REDUCTASE"/>
    <property type="match status" value="1"/>
</dbReference>
<name>A0A9N8L0Y0_CHRIL</name>
<proteinExistence type="predicted"/>
<dbReference type="InterPro" id="IPR044488">
    <property type="entry name" value="AKR2E"/>
</dbReference>
<keyword evidence="1" id="KW-0560">Oxidoreductase</keyword>
<dbReference type="AlphaFoldDB" id="A0A9N8L0Y0"/>
<feature type="active site" description="Proton donor" evidence="2">
    <location>
        <position position="98"/>
    </location>
</feature>
<dbReference type="SUPFAM" id="SSF51430">
    <property type="entry name" value="NAD(P)-linked oxidoreductase"/>
    <property type="match status" value="1"/>
</dbReference>
<dbReference type="PROSITE" id="PS00798">
    <property type="entry name" value="ALDOKETO_REDUCTASE_1"/>
    <property type="match status" value="1"/>
</dbReference>
<evidence type="ECO:0000256" key="1">
    <source>
        <dbReference type="ARBA" id="ARBA00023002"/>
    </source>
</evidence>
<feature type="signal peptide" evidence="5">
    <location>
        <begin position="1"/>
        <end position="19"/>
    </location>
</feature>
<feature type="binding site" evidence="3">
    <location>
        <position position="159"/>
    </location>
    <ligand>
        <name>substrate</name>
    </ligand>
</feature>
<dbReference type="PROSITE" id="PS00062">
    <property type="entry name" value="ALDOKETO_REDUCTASE_2"/>
    <property type="match status" value="1"/>
</dbReference>
<dbReference type="InterPro" id="IPR036812">
    <property type="entry name" value="NAD(P)_OxRdtase_dom_sf"/>
</dbReference>
<feature type="domain" description="NADP-dependent oxidoreductase" evidence="6">
    <location>
        <begin position="74"/>
        <end position="328"/>
    </location>
</feature>
<dbReference type="Gene3D" id="3.20.20.100">
    <property type="entry name" value="NADP-dependent oxidoreductase domain"/>
    <property type="match status" value="1"/>
</dbReference>
<dbReference type="PIRSF" id="PIRSF000097">
    <property type="entry name" value="AKR"/>
    <property type="match status" value="1"/>
</dbReference>
<keyword evidence="8" id="KW-1185">Reference proteome</keyword>
<dbReference type="Proteomes" id="UP001154114">
    <property type="component" value="Chromosome 29"/>
</dbReference>
<evidence type="ECO:0000256" key="3">
    <source>
        <dbReference type="PIRSR" id="PIRSR000097-2"/>
    </source>
</evidence>
<evidence type="ECO:0000313" key="7">
    <source>
        <dbReference type="EMBL" id="CAD0206781.1"/>
    </source>
</evidence>
<dbReference type="PROSITE" id="PS00063">
    <property type="entry name" value="ALDOKETO_REDUCTASE_3"/>
    <property type="match status" value="1"/>
</dbReference>
<feature type="chain" id="PRO_5040259926" description="NADP-dependent oxidoreductase domain-containing protein" evidence="5">
    <location>
        <begin position="20"/>
        <end position="351"/>
    </location>
</feature>
<evidence type="ECO:0000256" key="4">
    <source>
        <dbReference type="PIRSR" id="PIRSR000097-3"/>
    </source>
</evidence>
<dbReference type="GO" id="GO:0016616">
    <property type="term" value="F:oxidoreductase activity, acting on the CH-OH group of donors, NAD or NADP as acceptor"/>
    <property type="evidence" value="ECO:0007669"/>
    <property type="project" value="UniProtKB-ARBA"/>
</dbReference>
<dbReference type="InterPro" id="IPR023210">
    <property type="entry name" value="NADP_OxRdtase_dom"/>
</dbReference>